<dbReference type="GO" id="GO:0035254">
    <property type="term" value="F:glutamate receptor binding"/>
    <property type="evidence" value="ECO:0000318"/>
    <property type="project" value="GO_Central"/>
</dbReference>
<dbReference type="STRING" id="28377.ENSACAP00000020211"/>
<evidence type="ECO:0000259" key="7">
    <source>
        <dbReference type="PROSITE" id="PS51893"/>
    </source>
</evidence>
<dbReference type="PANTHER" id="PTHR15182:SF0">
    <property type="entry name" value="A-KINASE ANCHOR PROTEIN 5"/>
    <property type="match status" value="1"/>
</dbReference>
<evidence type="ECO:0000256" key="6">
    <source>
        <dbReference type="SAM" id="MobiDB-lite"/>
    </source>
</evidence>
<feature type="region of interest" description="Disordered" evidence="6">
    <location>
        <begin position="403"/>
        <end position="441"/>
    </location>
</feature>
<dbReference type="GO" id="GO:0060090">
    <property type="term" value="F:molecular adaptor activity"/>
    <property type="evidence" value="ECO:0000318"/>
    <property type="project" value="GO_Central"/>
</dbReference>
<dbReference type="GeneID" id="103278984"/>
<dbReference type="Bgee" id="ENSACAG00000015796">
    <property type="expression patterns" value="Expressed in testis and 4 other cell types or tissues"/>
</dbReference>
<evidence type="ECO:0000256" key="3">
    <source>
        <dbReference type="ARBA" id="ARBA00022860"/>
    </source>
</evidence>
<evidence type="ECO:0000256" key="4">
    <source>
        <dbReference type="ARBA" id="ARBA00023136"/>
    </source>
</evidence>
<dbReference type="InterPro" id="IPR042375">
    <property type="entry name" value="AKAP5"/>
</dbReference>
<evidence type="ECO:0000256" key="5">
    <source>
        <dbReference type="ARBA" id="ARBA00023288"/>
    </source>
</evidence>
<dbReference type="eggNOG" id="ENOG502S1NI">
    <property type="taxonomic scope" value="Eukaryota"/>
</dbReference>
<dbReference type="PANTHER" id="PTHR15182">
    <property type="entry name" value="A-KINASE ANCHOR PROTEIN 5-RELATED"/>
    <property type="match status" value="1"/>
</dbReference>
<feature type="region of interest" description="Disordered" evidence="6">
    <location>
        <begin position="1"/>
        <end position="34"/>
    </location>
</feature>
<name>G1KXM8_ANOCA</name>
<feature type="compositionally biased region" description="Basic and acidic residues" evidence="6">
    <location>
        <begin position="412"/>
        <end position="427"/>
    </location>
</feature>
<dbReference type="GO" id="GO:0005516">
    <property type="term" value="F:calmodulin binding"/>
    <property type="evidence" value="ECO:0007669"/>
    <property type="project" value="UniProtKB-KW"/>
</dbReference>
<evidence type="ECO:0000256" key="2">
    <source>
        <dbReference type="ARBA" id="ARBA00022553"/>
    </source>
</evidence>
<keyword evidence="5" id="KW-0449">Lipoprotein</keyword>
<dbReference type="AlphaFoldDB" id="G1KXM8"/>
<reference evidence="8" key="2">
    <citation type="submission" date="2025-08" db="UniProtKB">
        <authorList>
            <consortium name="Ensembl"/>
        </authorList>
    </citation>
    <scope>IDENTIFICATION</scope>
</reference>
<dbReference type="GO" id="GO:0032590">
    <property type="term" value="C:dendrite membrane"/>
    <property type="evidence" value="ECO:0000318"/>
    <property type="project" value="GO_Central"/>
</dbReference>
<keyword evidence="4" id="KW-0472">Membrane</keyword>
<evidence type="ECO:0000313" key="8">
    <source>
        <dbReference type="Ensembl" id="ENSACAP00000020211.2"/>
    </source>
</evidence>
<dbReference type="Ensembl" id="ENSACAT00000023335.2">
    <property type="protein sequence ID" value="ENSACAP00000020211.2"/>
    <property type="gene ID" value="ENSACAG00000015796.3"/>
</dbReference>
<gene>
    <name evidence="8" type="primary">AKAP5</name>
</gene>
<evidence type="ECO:0000313" key="9">
    <source>
        <dbReference type="Proteomes" id="UP000001646"/>
    </source>
</evidence>
<feature type="compositionally biased region" description="Polar residues" evidence="6">
    <location>
        <begin position="60"/>
        <end position="84"/>
    </location>
</feature>
<dbReference type="GO" id="GO:0031698">
    <property type="term" value="F:beta-2 adrenergic receptor binding"/>
    <property type="evidence" value="ECO:0000318"/>
    <property type="project" value="GO_Central"/>
</dbReference>
<feature type="region of interest" description="Disordered" evidence="6">
    <location>
        <begin position="346"/>
        <end position="366"/>
    </location>
</feature>
<protein>
    <submittedName>
        <fullName evidence="8">A-kinase anchoring protein 5</fullName>
    </submittedName>
</protein>
<feature type="compositionally biased region" description="Polar residues" evidence="6">
    <location>
        <begin position="109"/>
        <end position="123"/>
    </location>
</feature>
<dbReference type="KEGG" id="acs:103278984"/>
<proteinExistence type="predicted"/>
<dbReference type="InterPro" id="IPR001573">
    <property type="entry name" value="AKAP_WSK"/>
</dbReference>
<feature type="region of interest" description="Disordered" evidence="6">
    <location>
        <begin position="101"/>
        <end position="135"/>
    </location>
</feature>
<feature type="region of interest" description="Disordered" evidence="6">
    <location>
        <begin position="50"/>
        <end position="84"/>
    </location>
</feature>
<dbReference type="GO" id="GO:0050811">
    <property type="term" value="F:GABA receptor binding"/>
    <property type="evidence" value="ECO:0000318"/>
    <property type="project" value="GO_Central"/>
</dbReference>
<dbReference type="GO" id="GO:0008179">
    <property type="term" value="F:adenylate cyclase binding"/>
    <property type="evidence" value="ECO:0000318"/>
    <property type="project" value="GO_Central"/>
</dbReference>
<dbReference type="Proteomes" id="UP000001646">
    <property type="component" value="Chromosome 1"/>
</dbReference>
<dbReference type="GO" id="GO:0043197">
    <property type="term" value="C:dendritic spine"/>
    <property type="evidence" value="ECO:0000318"/>
    <property type="project" value="GO_Central"/>
</dbReference>
<dbReference type="PROSITE" id="PS51893">
    <property type="entry name" value="AKAP_CAM_BD"/>
    <property type="match status" value="1"/>
</dbReference>
<dbReference type="GO" id="GO:0060076">
    <property type="term" value="C:excitatory synapse"/>
    <property type="evidence" value="ECO:0000318"/>
    <property type="project" value="GO_Central"/>
</dbReference>
<dbReference type="InParanoid" id="G1KXM8"/>
<feature type="compositionally biased region" description="Basic and acidic residues" evidence="6">
    <location>
        <begin position="162"/>
        <end position="171"/>
    </location>
</feature>
<dbReference type="GO" id="GO:0014069">
    <property type="term" value="C:postsynaptic density"/>
    <property type="evidence" value="ECO:0000318"/>
    <property type="project" value="GO_Central"/>
</dbReference>
<feature type="region of interest" description="Disordered" evidence="6">
    <location>
        <begin position="151"/>
        <end position="220"/>
    </location>
</feature>
<keyword evidence="3" id="KW-0112">Calmodulin-binding</keyword>
<dbReference type="GO" id="GO:0034237">
    <property type="term" value="F:protein kinase A regulatory subunit binding"/>
    <property type="evidence" value="ECO:0000318"/>
    <property type="project" value="GO_Central"/>
</dbReference>
<feature type="domain" description="A kinase-anchoring proteins AKAP-5 and AKAP-12 calmodulin (CaM)-binding" evidence="7">
    <location>
        <begin position="88"/>
        <end position="108"/>
    </location>
</feature>
<sequence>MEDTEKTVQMESPQKPEALDGPKFAITNQSPAKKASVFCFKKRKKSCEKVAEKEEDGESETLTLKPVSQDSNTGSSGAELSGSLWTSGGAWLAFKRLVTSRRRSKSVLKKQQQSGGSRVQLESQAEDSGVLPCPKERAGLKIPCLRFSRSRKKATNCELSEELDHGEKANEKTSILNDQSNCEEPEVLALEGPLSAQRSSSSEALEETKGDTDIVKNGGNVVNSSTDKVFAVDIGPGPDCYADDVVQSEIIHSEKVLETEEEKQIFQLHQGSLYGDPEEAEDRFNFKVEIGPPIPEILPGAELGVFKTEEVKEAELGKEVDTTTNGSSAKEGNSVEVMLHCSPPAMGEEASDVPVGSDEETKENQPVMPAAGIMIMITEAEEWPDEEEPNQACELFSLAQVNKQKGKKKSKKGADSGGHDHTRDGKPSSKVWPALSGTDQEHWTSEQYEGLLIETAASLVKAAIQSSIEQLVNEMALEQNKQNSFL</sequence>
<reference evidence="8" key="3">
    <citation type="submission" date="2025-09" db="UniProtKB">
        <authorList>
            <consortium name="Ensembl"/>
        </authorList>
    </citation>
    <scope>IDENTIFICATION</scope>
</reference>
<keyword evidence="2" id="KW-0597">Phosphoprotein</keyword>
<dbReference type="GeneTree" id="ENSGT00390000019941"/>
<keyword evidence="9" id="KW-1185">Reference proteome</keyword>
<dbReference type="CTD" id="9495"/>
<organism evidence="8 9">
    <name type="scientific">Anolis carolinensis</name>
    <name type="common">Green anole</name>
    <name type="synonym">American chameleon</name>
    <dbReference type="NCBI Taxonomy" id="28377"/>
    <lineage>
        <taxon>Eukaryota</taxon>
        <taxon>Metazoa</taxon>
        <taxon>Chordata</taxon>
        <taxon>Craniata</taxon>
        <taxon>Vertebrata</taxon>
        <taxon>Euteleostomi</taxon>
        <taxon>Lepidosauria</taxon>
        <taxon>Squamata</taxon>
        <taxon>Bifurcata</taxon>
        <taxon>Unidentata</taxon>
        <taxon>Episquamata</taxon>
        <taxon>Toxicofera</taxon>
        <taxon>Iguania</taxon>
        <taxon>Dactyloidae</taxon>
        <taxon>Anolis</taxon>
    </lineage>
</organism>
<evidence type="ECO:0000256" key="1">
    <source>
        <dbReference type="ARBA" id="ARBA00004635"/>
    </source>
</evidence>
<dbReference type="OrthoDB" id="9905114at2759"/>
<comment type="subcellular location">
    <subcellularLocation>
        <location evidence="1">Membrane</location>
        <topology evidence="1">Lipid-anchor</topology>
    </subcellularLocation>
</comment>
<reference evidence="8 9" key="1">
    <citation type="submission" date="2009-12" db="EMBL/GenBank/DDBJ databases">
        <title>The Genome Sequence of Anolis carolinensis (Green Anole Lizard).</title>
        <authorList>
            <consortium name="The Genome Sequencing Platform"/>
            <person name="Di Palma F."/>
            <person name="Alfoldi J."/>
            <person name="Heiman D."/>
            <person name="Young S."/>
            <person name="Grabherr M."/>
            <person name="Johnson J."/>
            <person name="Lander E.S."/>
            <person name="Lindblad-Toh K."/>
        </authorList>
    </citation>
    <scope>NUCLEOTIDE SEQUENCE [LARGE SCALE GENOMIC DNA]</scope>
    <source>
        <strain evidence="8 9">JBL SC #1</strain>
    </source>
</reference>
<accession>G1KXM8</accession>